<feature type="compositionally biased region" description="Low complexity" evidence="1">
    <location>
        <begin position="100"/>
        <end position="110"/>
    </location>
</feature>
<protein>
    <submittedName>
        <fullName evidence="2">Uncharacterized protein</fullName>
    </submittedName>
</protein>
<evidence type="ECO:0000256" key="1">
    <source>
        <dbReference type="SAM" id="MobiDB-lite"/>
    </source>
</evidence>
<comment type="caution">
    <text evidence="2">The sequence shown here is derived from an EMBL/GenBank/DDBJ whole genome shotgun (WGS) entry which is preliminary data.</text>
</comment>
<feature type="compositionally biased region" description="Low complexity" evidence="1">
    <location>
        <begin position="54"/>
        <end position="65"/>
    </location>
</feature>
<evidence type="ECO:0000313" key="2">
    <source>
        <dbReference type="EMBL" id="TDD31375.1"/>
    </source>
</evidence>
<dbReference type="Proteomes" id="UP000294947">
    <property type="component" value="Unassembled WGS sequence"/>
</dbReference>
<feature type="compositionally biased region" description="Low complexity" evidence="1">
    <location>
        <begin position="8"/>
        <end position="19"/>
    </location>
</feature>
<sequence>MPVGDKPGSGVSGSDSGYGSEFGDTGSESGYVGSEFGDTGSESGYVGSEFGDTGSESGYVGSESGDTGSGFGDVDSGYGSDADSAPARSGISGNGSTRIGPLTTATAAVGVGVGGVLGQGGGPGATPGTAAGTPSPGMHLPTPGAVDPVTAGPTLIGVPSG</sequence>
<name>A0A4R4XKC5_9PSEU</name>
<dbReference type="EMBL" id="SMKW01000257">
    <property type="protein sequence ID" value="TDD31375.1"/>
    <property type="molecule type" value="Genomic_DNA"/>
</dbReference>
<proteinExistence type="predicted"/>
<evidence type="ECO:0000313" key="3">
    <source>
        <dbReference type="Proteomes" id="UP000294947"/>
    </source>
</evidence>
<reference evidence="2 3" key="1">
    <citation type="submission" date="2019-03" db="EMBL/GenBank/DDBJ databases">
        <title>Draft genome sequences of novel Actinobacteria.</title>
        <authorList>
            <person name="Sahin N."/>
            <person name="Ay H."/>
            <person name="Saygin H."/>
        </authorList>
    </citation>
    <scope>NUCLEOTIDE SEQUENCE [LARGE SCALE GENOMIC DNA]</scope>
    <source>
        <strain evidence="2 3">7K502</strain>
    </source>
</reference>
<dbReference type="AlphaFoldDB" id="A0A4R4XKC5"/>
<organism evidence="2 3">
    <name type="scientific">Saccharopolyspora elongata</name>
    <dbReference type="NCBI Taxonomy" id="2530387"/>
    <lineage>
        <taxon>Bacteria</taxon>
        <taxon>Bacillati</taxon>
        <taxon>Actinomycetota</taxon>
        <taxon>Actinomycetes</taxon>
        <taxon>Pseudonocardiales</taxon>
        <taxon>Pseudonocardiaceae</taxon>
        <taxon>Saccharopolyspora</taxon>
    </lineage>
</organism>
<feature type="compositionally biased region" description="Gly residues" evidence="1">
    <location>
        <begin position="111"/>
        <end position="125"/>
    </location>
</feature>
<feature type="non-terminal residue" evidence="2">
    <location>
        <position position="161"/>
    </location>
</feature>
<gene>
    <name evidence="2" type="ORF">E1288_46555</name>
</gene>
<accession>A0A4R4XKC5</accession>
<feature type="region of interest" description="Disordered" evidence="1">
    <location>
        <begin position="1"/>
        <end position="161"/>
    </location>
</feature>
<keyword evidence="3" id="KW-1185">Reference proteome</keyword>